<gene>
    <name evidence="9" type="ORF">GU926_03355</name>
</gene>
<accession>A0A6P1NX83</accession>
<organism evidence="9 10">
    <name type="scientific">Nibribacter ruber</name>
    <dbReference type="NCBI Taxonomy" id="2698458"/>
    <lineage>
        <taxon>Bacteria</taxon>
        <taxon>Pseudomonadati</taxon>
        <taxon>Bacteroidota</taxon>
        <taxon>Cytophagia</taxon>
        <taxon>Cytophagales</taxon>
        <taxon>Hymenobacteraceae</taxon>
        <taxon>Nibribacter</taxon>
    </lineage>
</organism>
<dbReference type="EC" id="2.7.13.3" evidence="2"/>
<evidence type="ECO:0000256" key="5">
    <source>
        <dbReference type="ARBA" id="ARBA00022777"/>
    </source>
</evidence>
<keyword evidence="7" id="KW-0472">Membrane</keyword>
<dbReference type="InterPro" id="IPR004358">
    <property type="entry name" value="Sig_transdc_His_kin-like_C"/>
</dbReference>
<feature type="region of interest" description="Disordered" evidence="6">
    <location>
        <begin position="310"/>
        <end position="331"/>
    </location>
</feature>
<dbReference type="InterPro" id="IPR003661">
    <property type="entry name" value="HisK_dim/P_dom"/>
</dbReference>
<dbReference type="KEGG" id="nib:GU926_03355"/>
<evidence type="ECO:0000256" key="2">
    <source>
        <dbReference type="ARBA" id="ARBA00012438"/>
    </source>
</evidence>
<keyword evidence="4" id="KW-0808">Transferase</keyword>
<feature type="domain" description="Histidine kinase" evidence="8">
    <location>
        <begin position="507"/>
        <end position="726"/>
    </location>
</feature>
<dbReference type="GO" id="GO:0000155">
    <property type="term" value="F:phosphorelay sensor kinase activity"/>
    <property type="evidence" value="ECO:0007669"/>
    <property type="project" value="InterPro"/>
</dbReference>
<dbReference type="PRINTS" id="PR00344">
    <property type="entry name" value="BCTRLSENSOR"/>
</dbReference>
<dbReference type="CDD" id="cd00082">
    <property type="entry name" value="HisKA"/>
    <property type="match status" value="1"/>
</dbReference>
<dbReference type="FunFam" id="3.30.565.10:FF:000006">
    <property type="entry name" value="Sensor histidine kinase WalK"/>
    <property type="match status" value="1"/>
</dbReference>
<dbReference type="Pfam" id="PF02518">
    <property type="entry name" value="HATPase_c"/>
    <property type="match status" value="1"/>
</dbReference>
<dbReference type="PANTHER" id="PTHR43547:SF2">
    <property type="entry name" value="HYBRID SIGNAL TRANSDUCTION HISTIDINE KINASE C"/>
    <property type="match status" value="1"/>
</dbReference>
<keyword evidence="3" id="KW-0597">Phosphoprotein</keyword>
<evidence type="ECO:0000256" key="4">
    <source>
        <dbReference type="ARBA" id="ARBA00022679"/>
    </source>
</evidence>
<dbReference type="Pfam" id="PF00512">
    <property type="entry name" value="HisKA"/>
    <property type="match status" value="1"/>
</dbReference>
<evidence type="ECO:0000313" key="10">
    <source>
        <dbReference type="Proteomes" id="UP000464214"/>
    </source>
</evidence>
<evidence type="ECO:0000256" key="1">
    <source>
        <dbReference type="ARBA" id="ARBA00000085"/>
    </source>
</evidence>
<keyword evidence="7" id="KW-1133">Transmembrane helix</keyword>
<dbReference type="Gene3D" id="3.30.565.10">
    <property type="entry name" value="Histidine kinase-like ATPase, C-terminal domain"/>
    <property type="match status" value="1"/>
</dbReference>
<dbReference type="EMBL" id="CP047897">
    <property type="protein sequence ID" value="QHL86528.1"/>
    <property type="molecule type" value="Genomic_DNA"/>
</dbReference>
<feature type="transmembrane region" description="Helical" evidence="7">
    <location>
        <begin position="466"/>
        <end position="492"/>
    </location>
</feature>
<dbReference type="InterPro" id="IPR005467">
    <property type="entry name" value="His_kinase_dom"/>
</dbReference>
<dbReference type="Gene3D" id="1.10.287.130">
    <property type="match status" value="1"/>
</dbReference>
<dbReference type="SUPFAM" id="SSF55874">
    <property type="entry name" value="ATPase domain of HSP90 chaperone/DNA topoisomerase II/histidine kinase"/>
    <property type="match status" value="1"/>
</dbReference>
<evidence type="ECO:0000256" key="7">
    <source>
        <dbReference type="SAM" id="Phobius"/>
    </source>
</evidence>
<dbReference type="SUPFAM" id="SSF47384">
    <property type="entry name" value="Homodimeric domain of signal transducing histidine kinase"/>
    <property type="match status" value="1"/>
</dbReference>
<name>A0A6P1NX83_9BACT</name>
<comment type="catalytic activity">
    <reaction evidence="1">
        <text>ATP + protein L-histidine = ADP + protein N-phospho-L-histidine.</text>
        <dbReference type="EC" id="2.7.13.3"/>
    </reaction>
</comment>
<dbReference type="InterPro" id="IPR036890">
    <property type="entry name" value="HATPase_C_sf"/>
</dbReference>
<evidence type="ECO:0000313" key="9">
    <source>
        <dbReference type="EMBL" id="QHL86528.1"/>
    </source>
</evidence>
<dbReference type="PROSITE" id="PS50109">
    <property type="entry name" value="HIS_KIN"/>
    <property type="match status" value="1"/>
</dbReference>
<dbReference type="InterPro" id="IPR003594">
    <property type="entry name" value="HATPase_dom"/>
</dbReference>
<protein>
    <recommendedName>
        <fullName evidence="2">histidine kinase</fullName>
        <ecNumber evidence="2">2.7.13.3</ecNumber>
    </recommendedName>
</protein>
<evidence type="ECO:0000256" key="3">
    <source>
        <dbReference type="ARBA" id="ARBA00022553"/>
    </source>
</evidence>
<keyword evidence="7" id="KW-0812">Transmembrane</keyword>
<dbReference type="SMART" id="SM00388">
    <property type="entry name" value="HisKA"/>
    <property type="match status" value="1"/>
</dbReference>
<dbReference type="PANTHER" id="PTHR43547">
    <property type="entry name" value="TWO-COMPONENT HISTIDINE KINASE"/>
    <property type="match status" value="1"/>
</dbReference>
<sequence>MRKKTLVLVIALMSVSLLGLIAFQVYWIHHAVQMEAQVFDRNVQDALLQVANKLETQEKIQFLKQEAPQLRRAVLEPSQTEKQLIDQTVQRTSVKAQVAPPVAPTPFSNVTTTYVITEEERPDPPVVLFPKHITVASGTTVSSNESVMKRAAMAQQFSSGQNFARAQAGSISNNMVVRSGKPDSSHVNFTHVFGNTRADSIIVWKVLNAQARKADSLFGRVHSRAIKRNRPDTSLVVRLANDSAFLKRSKEFYQTIPVKSISSVNVKDKVINIYTDTLRIVPYGKTFTYGAPKDTVLPRKYKTVVYESAPPTPVYRKSNPQEKKQHQPAKTSTLLTAKKQQEARQQVAAAKAEKGLEKVMQQMAVEYVRKGKPLQERLQQLKMEDLLAAELKARQILTPYHLKLHQSENSAASPAILLTTSTISGDVPLVNMQGYQVRLFPNDVLSAPSFLTLDFPHREAFVWQSLLLPTSISVLFTLVILITFSFTLYTILRQKKLSEIKNDFINNMTHEFKTPIATISLALDALVNPKVRKEEAKVDFYARIIKDENKRMHQQVEKVLQTAQMERNDLQLALQETDVHALIQKTIEPFQLHIAQRQGQLDLKLDATHPVIQADPEHLANMIANLLDNANKYSPEAPRIVIQTAMVANGVHITVEDQGLGMSREAQKRVFDKFYRVPTGNVHNVKGFGLGLSYVKTMAEAHAGNIHVRSELGKGSHFTLWLPKVPQTSATRLTIF</sequence>
<proteinExistence type="predicted"/>
<dbReference type="InterPro" id="IPR036097">
    <property type="entry name" value="HisK_dim/P_sf"/>
</dbReference>
<evidence type="ECO:0000259" key="8">
    <source>
        <dbReference type="PROSITE" id="PS50109"/>
    </source>
</evidence>
<reference evidence="9 10" key="1">
    <citation type="submission" date="2020-01" db="EMBL/GenBank/DDBJ databases">
        <authorList>
            <person name="Kim M."/>
        </authorList>
    </citation>
    <scope>NUCLEOTIDE SEQUENCE [LARGE SCALE GENOMIC DNA]</scope>
    <source>
        <strain evidence="9 10">BT10</strain>
    </source>
</reference>
<evidence type="ECO:0000256" key="6">
    <source>
        <dbReference type="SAM" id="MobiDB-lite"/>
    </source>
</evidence>
<keyword evidence="5" id="KW-0418">Kinase</keyword>
<keyword evidence="10" id="KW-1185">Reference proteome</keyword>
<dbReference type="RefSeq" id="WP_160689006.1">
    <property type="nucleotide sequence ID" value="NZ_CP047897.1"/>
</dbReference>
<dbReference type="Proteomes" id="UP000464214">
    <property type="component" value="Chromosome"/>
</dbReference>
<dbReference type="SMART" id="SM00387">
    <property type="entry name" value="HATPase_c"/>
    <property type="match status" value="1"/>
</dbReference>
<dbReference type="AlphaFoldDB" id="A0A6P1NX83"/>